<proteinExistence type="inferred from homology"/>
<evidence type="ECO:0000313" key="9">
    <source>
        <dbReference type="EMBL" id="CAB4986372.1"/>
    </source>
</evidence>
<dbReference type="EMBL" id="CAEZYK010000042">
    <property type="protein sequence ID" value="CAB4724188.1"/>
    <property type="molecule type" value="Genomic_DNA"/>
</dbReference>
<evidence type="ECO:0000256" key="3">
    <source>
        <dbReference type="ARBA" id="ARBA00022884"/>
    </source>
</evidence>
<dbReference type="EMBL" id="CAFBMM010000016">
    <property type="protein sequence ID" value="CAB4902043.1"/>
    <property type="molecule type" value="Genomic_DNA"/>
</dbReference>
<dbReference type="EMBL" id="CAFBOF010000047">
    <property type="protein sequence ID" value="CAB4986372.1"/>
    <property type="molecule type" value="Genomic_DNA"/>
</dbReference>
<evidence type="ECO:0000256" key="4">
    <source>
        <dbReference type="ARBA" id="ARBA00023015"/>
    </source>
</evidence>
<sequence>MGTRRESRERALELSYEMETRNLDSEIVFSELLVTPDEYSIDLVQGVERHGAEIDALLKKHSENWTIERMPPVDRALLRIGGYELGWQKDVPTAVIIDEAVELAHRYSTKESGRFVNALLAQLAEDLRP</sequence>
<keyword evidence="2" id="KW-0889">Transcription antitermination</keyword>
<dbReference type="GO" id="GO:0031564">
    <property type="term" value="P:transcription antitermination"/>
    <property type="evidence" value="ECO:0007669"/>
    <property type="project" value="UniProtKB-KW"/>
</dbReference>
<dbReference type="EMBL" id="CAFBPQ010000034">
    <property type="protein sequence ID" value="CAB5027650.1"/>
    <property type="molecule type" value="Genomic_DNA"/>
</dbReference>
<evidence type="ECO:0000256" key="1">
    <source>
        <dbReference type="ARBA" id="ARBA00005952"/>
    </source>
</evidence>
<dbReference type="InterPro" id="IPR035926">
    <property type="entry name" value="NusB-like_sf"/>
</dbReference>
<dbReference type="InterPro" id="IPR006027">
    <property type="entry name" value="NusB_RsmB_TIM44"/>
</dbReference>
<dbReference type="AlphaFoldDB" id="A0A6J7RGM3"/>
<evidence type="ECO:0000313" key="7">
    <source>
        <dbReference type="EMBL" id="CAB4724188.1"/>
    </source>
</evidence>
<name>A0A6J7RGM3_9ZZZZ</name>
<keyword evidence="5" id="KW-0804">Transcription</keyword>
<dbReference type="GO" id="GO:0003723">
    <property type="term" value="F:RNA binding"/>
    <property type="evidence" value="ECO:0007669"/>
    <property type="project" value="UniProtKB-KW"/>
</dbReference>
<dbReference type="SUPFAM" id="SSF48013">
    <property type="entry name" value="NusB-like"/>
    <property type="match status" value="1"/>
</dbReference>
<keyword evidence="3" id="KW-0694">RNA-binding</keyword>
<dbReference type="GO" id="GO:0005829">
    <property type="term" value="C:cytosol"/>
    <property type="evidence" value="ECO:0007669"/>
    <property type="project" value="TreeGrafter"/>
</dbReference>
<evidence type="ECO:0000256" key="2">
    <source>
        <dbReference type="ARBA" id="ARBA00022814"/>
    </source>
</evidence>
<evidence type="ECO:0000259" key="6">
    <source>
        <dbReference type="Pfam" id="PF01029"/>
    </source>
</evidence>
<dbReference type="GO" id="GO:0006353">
    <property type="term" value="P:DNA-templated transcription termination"/>
    <property type="evidence" value="ECO:0007669"/>
    <property type="project" value="InterPro"/>
</dbReference>
<dbReference type="InterPro" id="IPR011605">
    <property type="entry name" value="NusB_fam"/>
</dbReference>
<feature type="domain" description="NusB/RsmB/TIM44" evidence="6">
    <location>
        <begin position="6"/>
        <end position="124"/>
    </location>
</feature>
<accession>A0A6J7RGM3</accession>
<evidence type="ECO:0000256" key="5">
    <source>
        <dbReference type="ARBA" id="ARBA00023163"/>
    </source>
</evidence>
<reference evidence="10" key="1">
    <citation type="submission" date="2020-05" db="EMBL/GenBank/DDBJ databases">
        <authorList>
            <person name="Chiriac C."/>
            <person name="Salcher M."/>
            <person name="Ghai R."/>
            <person name="Kavagutti S V."/>
        </authorList>
    </citation>
    <scope>NUCLEOTIDE SEQUENCE</scope>
</reference>
<dbReference type="NCBIfam" id="TIGR01951">
    <property type="entry name" value="nusB"/>
    <property type="match status" value="1"/>
</dbReference>
<dbReference type="PANTHER" id="PTHR11078">
    <property type="entry name" value="N UTILIZATION SUBSTANCE PROTEIN B-RELATED"/>
    <property type="match status" value="1"/>
</dbReference>
<dbReference type="HAMAP" id="MF_00073">
    <property type="entry name" value="NusB"/>
    <property type="match status" value="1"/>
</dbReference>
<organism evidence="10">
    <name type="scientific">freshwater metagenome</name>
    <dbReference type="NCBI Taxonomy" id="449393"/>
    <lineage>
        <taxon>unclassified sequences</taxon>
        <taxon>metagenomes</taxon>
        <taxon>ecological metagenomes</taxon>
    </lineage>
</organism>
<comment type="similarity">
    <text evidence="1">Belongs to the NusB family.</text>
</comment>
<gene>
    <name evidence="7" type="ORF">UFOPK2683_00859</name>
    <name evidence="8" type="ORF">UFOPK3605_00538</name>
    <name evidence="9" type="ORF">UFOPK3897_01447</name>
    <name evidence="10" type="ORF">UFOPK4121_01075</name>
</gene>
<dbReference type="Gene3D" id="1.10.940.10">
    <property type="entry name" value="NusB-like"/>
    <property type="match status" value="1"/>
</dbReference>
<dbReference type="PANTHER" id="PTHR11078:SF3">
    <property type="entry name" value="ANTITERMINATION NUSB DOMAIN-CONTAINING PROTEIN"/>
    <property type="match status" value="1"/>
</dbReference>
<evidence type="ECO:0000313" key="10">
    <source>
        <dbReference type="EMBL" id="CAB5027650.1"/>
    </source>
</evidence>
<keyword evidence="4" id="KW-0805">Transcription regulation</keyword>
<evidence type="ECO:0000313" key="8">
    <source>
        <dbReference type="EMBL" id="CAB4902043.1"/>
    </source>
</evidence>
<protein>
    <submittedName>
        <fullName evidence="10">Unannotated protein</fullName>
    </submittedName>
</protein>
<dbReference type="Pfam" id="PF01029">
    <property type="entry name" value="NusB"/>
    <property type="match status" value="1"/>
</dbReference>